<dbReference type="Gene3D" id="1.10.630.10">
    <property type="entry name" value="Cytochrome P450"/>
    <property type="match status" value="1"/>
</dbReference>
<evidence type="ECO:0000256" key="1">
    <source>
        <dbReference type="ARBA" id="ARBA00010617"/>
    </source>
</evidence>
<comment type="similarity">
    <text evidence="1">Belongs to the cytochrome P450 family.</text>
</comment>
<evidence type="ECO:0000256" key="3">
    <source>
        <dbReference type="ARBA" id="ARBA00022723"/>
    </source>
</evidence>
<comment type="caution">
    <text evidence="7">The sequence shown here is derived from an EMBL/GenBank/DDBJ whole genome shotgun (WGS) entry which is preliminary data.</text>
</comment>
<dbReference type="InterPro" id="IPR001128">
    <property type="entry name" value="Cyt_P450"/>
</dbReference>
<dbReference type="EMBL" id="CAKMRJ010001112">
    <property type="protein sequence ID" value="CAH1423809.1"/>
    <property type="molecule type" value="Genomic_DNA"/>
</dbReference>
<dbReference type="GO" id="GO:0020037">
    <property type="term" value="F:heme binding"/>
    <property type="evidence" value="ECO:0007669"/>
    <property type="project" value="InterPro"/>
</dbReference>
<dbReference type="GO" id="GO:0051762">
    <property type="term" value="P:sesquiterpene biosynthetic process"/>
    <property type="evidence" value="ECO:0007669"/>
    <property type="project" value="UniProtKB-ARBA"/>
</dbReference>
<keyword evidence="6" id="KW-0812">Transmembrane</keyword>
<name>A0AAU9MCA5_9ASTR</name>
<evidence type="ECO:0000313" key="7">
    <source>
        <dbReference type="EMBL" id="CAH1423809.1"/>
    </source>
</evidence>
<evidence type="ECO:0000313" key="8">
    <source>
        <dbReference type="Proteomes" id="UP001157418"/>
    </source>
</evidence>
<reference evidence="7 8" key="1">
    <citation type="submission" date="2022-01" db="EMBL/GenBank/DDBJ databases">
        <authorList>
            <person name="Xiong W."/>
            <person name="Schranz E."/>
        </authorList>
    </citation>
    <scope>NUCLEOTIDE SEQUENCE [LARGE SCALE GENOMIC DNA]</scope>
</reference>
<dbReference type="GO" id="GO:0005506">
    <property type="term" value="F:iron ion binding"/>
    <property type="evidence" value="ECO:0007669"/>
    <property type="project" value="InterPro"/>
</dbReference>
<dbReference type="GO" id="GO:0004497">
    <property type="term" value="F:monooxygenase activity"/>
    <property type="evidence" value="ECO:0007669"/>
    <property type="project" value="UniProtKB-KW"/>
</dbReference>
<organism evidence="7 8">
    <name type="scientific">Lactuca virosa</name>
    <dbReference type="NCBI Taxonomy" id="75947"/>
    <lineage>
        <taxon>Eukaryota</taxon>
        <taxon>Viridiplantae</taxon>
        <taxon>Streptophyta</taxon>
        <taxon>Embryophyta</taxon>
        <taxon>Tracheophyta</taxon>
        <taxon>Spermatophyta</taxon>
        <taxon>Magnoliopsida</taxon>
        <taxon>eudicotyledons</taxon>
        <taxon>Gunneridae</taxon>
        <taxon>Pentapetalae</taxon>
        <taxon>asterids</taxon>
        <taxon>campanulids</taxon>
        <taxon>Asterales</taxon>
        <taxon>Asteraceae</taxon>
        <taxon>Cichorioideae</taxon>
        <taxon>Cichorieae</taxon>
        <taxon>Lactucinae</taxon>
        <taxon>Lactuca</taxon>
    </lineage>
</organism>
<keyword evidence="3" id="KW-0479">Metal-binding</keyword>
<evidence type="ECO:0000256" key="2">
    <source>
        <dbReference type="ARBA" id="ARBA00022617"/>
    </source>
</evidence>
<keyword evidence="6" id="KW-0472">Membrane</keyword>
<dbReference type="InterPro" id="IPR036396">
    <property type="entry name" value="Cyt_P450_sf"/>
</dbReference>
<dbReference type="GO" id="GO:0016705">
    <property type="term" value="F:oxidoreductase activity, acting on paired donors, with incorporation or reduction of molecular oxygen"/>
    <property type="evidence" value="ECO:0007669"/>
    <property type="project" value="InterPro"/>
</dbReference>
<dbReference type="Proteomes" id="UP001157418">
    <property type="component" value="Unassembled WGS sequence"/>
</dbReference>
<keyword evidence="5" id="KW-0560">Oxidoreductase</keyword>
<evidence type="ECO:0000256" key="4">
    <source>
        <dbReference type="ARBA" id="ARBA00023004"/>
    </source>
</evidence>
<dbReference type="SUPFAM" id="SSF48264">
    <property type="entry name" value="Cytochrome P450"/>
    <property type="match status" value="1"/>
</dbReference>
<keyword evidence="2" id="KW-0349">Heme</keyword>
<proteinExistence type="inferred from homology"/>
<feature type="transmembrane region" description="Helical" evidence="6">
    <location>
        <begin position="9"/>
        <end position="27"/>
    </location>
</feature>
<evidence type="ECO:0000256" key="5">
    <source>
        <dbReference type="ARBA" id="ARBA00023033"/>
    </source>
</evidence>
<gene>
    <name evidence="7" type="ORF">LVIROSA_LOCUS11070</name>
</gene>
<keyword evidence="4" id="KW-0408">Iron</keyword>
<dbReference type="PANTHER" id="PTHR47955">
    <property type="entry name" value="CYTOCHROME P450 FAMILY 71 PROTEIN"/>
    <property type="match status" value="1"/>
</dbReference>
<protein>
    <recommendedName>
        <fullName evidence="9">Cytochrome P450</fullName>
    </recommendedName>
</protein>
<keyword evidence="6" id="KW-1133">Transmembrane helix</keyword>
<evidence type="ECO:0008006" key="9">
    <source>
        <dbReference type="Google" id="ProtNLM"/>
    </source>
</evidence>
<keyword evidence="8" id="KW-1185">Reference proteome</keyword>
<accession>A0AAU9MCA5</accession>
<evidence type="ECO:0000256" key="6">
    <source>
        <dbReference type="SAM" id="Phobius"/>
    </source>
</evidence>
<sequence>MWSFLEQVSIYTLPLFLGAAFMLFRWYNSTSSPTTTKKLPPSPPKLPVIGNLHQLGASVHHAFFSLARRYGDSLMLLYIGSVPSLVVSSSDAAREIMKTHDIAFASRPNTRMFRTISYNLKEITVAPYGEYWRQAKSILTLQLLSNKKVQSFHGFREKVIAECVDKITHCFLSNTPADLSDLFSSLTNDVTCMATFGRTYNEGEIGKKFKKIMQEFSEVLGSFYFEDRSSLKSYCCRY</sequence>
<dbReference type="Pfam" id="PF00067">
    <property type="entry name" value="p450"/>
    <property type="match status" value="1"/>
</dbReference>
<keyword evidence="5" id="KW-0503">Monooxygenase</keyword>
<dbReference type="PANTHER" id="PTHR47955:SF10">
    <property type="entry name" value="ANGELICIN SYNTHASE"/>
    <property type="match status" value="1"/>
</dbReference>
<dbReference type="AlphaFoldDB" id="A0AAU9MCA5"/>